<dbReference type="GO" id="GO:0019367">
    <property type="term" value="P:fatty acid elongation, saturated fatty acid"/>
    <property type="evidence" value="ECO:0007669"/>
    <property type="project" value="InterPro"/>
</dbReference>
<dbReference type="InParanoid" id="A0A2R8MBJ5"/>
<feature type="transmembrane region" description="Helical" evidence="10 11">
    <location>
        <begin position="321"/>
        <end position="343"/>
    </location>
</feature>
<feature type="region of interest" description="Disordered" evidence="12">
    <location>
        <begin position="82"/>
        <end position="270"/>
    </location>
</feature>
<reference evidence="13" key="3">
    <citation type="submission" date="2025-09" db="UniProtKB">
        <authorList>
            <consortium name="Ensembl"/>
        </authorList>
    </citation>
    <scope>IDENTIFICATION</scope>
</reference>
<reference evidence="13" key="2">
    <citation type="submission" date="2025-08" db="UniProtKB">
        <authorList>
            <consortium name="Ensembl"/>
        </authorList>
    </citation>
    <scope>IDENTIFICATION</scope>
</reference>
<dbReference type="InterPro" id="IPR002076">
    <property type="entry name" value="ELO_fam"/>
</dbReference>
<feature type="compositionally biased region" description="Basic residues" evidence="12">
    <location>
        <begin position="98"/>
        <end position="107"/>
    </location>
</feature>
<dbReference type="InterPro" id="IPR033680">
    <property type="entry name" value="ELOVL2"/>
</dbReference>
<evidence type="ECO:0000256" key="4">
    <source>
        <dbReference type="ARBA" id="ARBA00022692"/>
    </source>
</evidence>
<feature type="transmembrane region" description="Helical" evidence="10 11">
    <location>
        <begin position="355"/>
        <end position="377"/>
    </location>
</feature>
<proteinExistence type="inferred from homology"/>
<dbReference type="STRING" id="9483.ENSCJAP00000056910"/>
<feature type="compositionally biased region" description="Basic residues" evidence="12">
    <location>
        <begin position="228"/>
        <end position="238"/>
    </location>
</feature>
<feature type="transmembrane region" description="Helical" evidence="10 11">
    <location>
        <begin position="497"/>
        <end position="517"/>
    </location>
</feature>
<keyword evidence="7 10" id="KW-0443">Lipid metabolism</keyword>
<organism evidence="13 14">
    <name type="scientific">Callithrix jacchus</name>
    <name type="common">White-tufted-ear marmoset</name>
    <name type="synonym">Simia Jacchus</name>
    <dbReference type="NCBI Taxonomy" id="9483"/>
    <lineage>
        <taxon>Eukaryota</taxon>
        <taxon>Metazoa</taxon>
        <taxon>Chordata</taxon>
        <taxon>Craniata</taxon>
        <taxon>Vertebrata</taxon>
        <taxon>Euteleostomi</taxon>
        <taxon>Mammalia</taxon>
        <taxon>Eutheria</taxon>
        <taxon>Euarchontoglires</taxon>
        <taxon>Primates</taxon>
        <taxon>Haplorrhini</taxon>
        <taxon>Platyrrhini</taxon>
        <taxon>Cebidae</taxon>
        <taxon>Callitrichinae</taxon>
        <taxon>Callithrix</taxon>
        <taxon>Callithrix</taxon>
    </lineage>
</organism>
<keyword evidence="8 10" id="KW-0472">Membrane</keyword>
<keyword evidence="10" id="KW-0256">Endoplasmic reticulum</keyword>
<evidence type="ECO:0000256" key="9">
    <source>
        <dbReference type="ARBA" id="ARBA00023160"/>
    </source>
</evidence>
<dbReference type="PANTHER" id="PTHR11157">
    <property type="entry name" value="FATTY ACID ACYL TRANSFERASE-RELATED"/>
    <property type="match status" value="1"/>
</dbReference>
<dbReference type="UniPathway" id="UPA00658"/>
<evidence type="ECO:0000256" key="12">
    <source>
        <dbReference type="SAM" id="MobiDB-lite"/>
    </source>
</evidence>
<evidence type="ECO:0000256" key="1">
    <source>
        <dbReference type="ARBA" id="ARBA00004141"/>
    </source>
</evidence>
<comment type="pathway">
    <text evidence="10">Lipid metabolism; polyunsaturated fatty acid biosynthesis.</text>
</comment>
<feature type="transmembrane region" description="Helical" evidence="10 11">
    <location>
        <begin position="523"/>
        <end position="547"/>
    </location>
</feature>
<evidence type="ECO:0000256" key="10">
    <source>
        <dbReference type="HAMAP-Rule" id="MF_03202"/>
    </source>
</evidence>
<evidence type="ECO:0000256" key="8">
    <source>
        <dbReference type="ARBA" id="ARBA00023136"/>
    </source>
</evidence>
<gene>
    <name evidence="10 13" type="primary">ELOVL2</name>
</gene>
<evidence type="ECO:0000256" key="7">
    <source>
        <dbReference type="ARBA" id="ARBA00023098"/>
    </source>
</evidence>
<keyword evidence="5 10" id="KW-0276">Fatty acid metabolism</keyword>
<keyword evidence="3 10" id="KW-0808">Transferase</keyword>
<sequence>MLWIQKGATNFPSLRVKWRKVHVILREVQFFPRLSLGPHTKIKQLEVHPSVHSALTVGGVRWKPRVGPGGGQCLLLRAGIQTDPLPTAPPEKPTPPPKPKKTRPRKPARTEPFPPNVCFKPRKPNWKQDQCACPACYSSRGSSRRSGQVVGPRGVPRTLSRHAQPTPAGPANHLPATRGRRSRQSEAGRPGGGAQRRRERGRRLASPAPLPPRALQAGRPARPLWARGRGRNGPRIRALHGGGASPRGRGGAGGGMGEGNRCGRRDSAGQRDLATLDSASPPAWVAAPQPLRIMEHLKAFDDEINAFLDNMFGPRDSRVRGWFMLDSYLPTFFLTVIYLLSIWLGNKYMKNRPALSLRGILTLYNLGITLLSAYMLAELILSTWEGGYNLQCQDLTSAGEADIRVAKVLWWYYFSKSVEFLDTIFFVLRKKTSQITFLHVYHHASMFNIWWCVLNWIPCGQSFFGPTLNSFIHILMYSYYGLSVFPSMHKYLWWKKYLTQAQLVQFVLTITHTMSAVVKPCGFPFGCLIFQSSYMLTLVILFLNFYVQTYRKKPMKKDLQEPPAGKEVKNGFSKAYFTAANGMMNKKAQ</sequence>
<keyword evidence="9 10" id="KW-0275">Fatty acid biosynthesis</keyword>
<feature type="compositionally biased region" description="Gly residues" evidence="12">
    <location>
        <begin position="240"/>
        <end position="260"/>
    </location>
</feature>
<feature type="compositionally biased region" description="Low complexity" evidence="12">
    <location>
        <begin position="213"/>
        <end position="224"/>
    </location>
</feature>
<dbReference type="GeneTree" id="ENSGT01050000244838"/>
<keyword evidence="2 10" id="KW-0444">Lipid biosynthesis</keyword>
<feature type="transmembrane region" description="Helical" evidence="10 11">
    <location>
        <begin position="440"/>
        <end position="457"/>
    </location>
</feature>
<feature type="transmembrane region" description="Helical" evidence="10 11">
    <location>
        <begin position="463"/>
        <end position="485"/>
    </location>
</feature>
<name>A0A2R8MBJ5_CALJA</name>
<evidence type="ECO:0000256" key="5">
    <source>
        <dbReference type="ARBA" id="ARBA00022832"/>
    </source>
</evidence>
<dbReference type="GO" id="GO:0005789">
    <property type="term" value="C:endoplasmic reticulum membrane"/>
    <property type="evidence" value="ECO:0007669"/>
    <property type="project" value="UniProtKB-SubCell"/>
</dbReference>
<dbReference type="Pfam" id="PF01151">
    <property type="entry name" value="ELO"/>
    <property type="match status" value="1"/>
</dbReference>
<comment type="function">
    <text evidence="10">Catalyzes the first and rate-limiting reaction of the four reactions that constitute the long-chain fatty acids elongation cycle. This endoplasmic reticulum-bound enzymatic process allows the addition of 2 carbons to the chain of long- and very long-chain fatty acids (VLCFAs) per cycle. Acts specifically toward polyunsaturated acyl-CoA with the higher activity toward C20:4(n-6) acyl-CoA. Condensing enzyme that catalyzes the synthesis of polyunsaturated very long chain fatty acid (C20- and C22-PUFA). May participate to the production of polyunsaturated VLCFAs of different chain lengths that are involved in multiple biological processes as precursors of membrane lipids and lipid mediators.</text>
</comment>
<dbReference type="GO" id="GO:0030148">
    <property type="term" value="P:sphingolipid biosynthetic process"/>
    <property type="evidence" value="ECO:0007669"/>
    <property type="project" value="TreeGrafter"/>
</dbReference>
<comment type="similarity">
    <text evidence="10">Belongs to the ELO family. ELOVL2 subfamily.</text>
</comment>
<dbReference type="PROSITE" id="PS01188">
    <property type="entry name" value="ELO"/>
    <property type="match status" value="1"/>
</dbReference>
<dbReference type="GO" id="GO:0042761">
    <property type="term" value="P:very long-chain fatty acid biosynthetic process"/>
    <property type="evidence" value="ECO:0007669"/>
    <property type="project" value="UniProtKB-UniRule"/>
</dbReference>
<dbReference type="GO" id="GO:0034626">
    <property type="term" value="P:fatty acid elongation, polyunsaturated fatty acid"/>
    <property type="evidence" value="ECO:0007669"/>
    <property type="project" value="UniProtKB-UniRule"/>
</dbReference>
<dbReference type="PANTHER" id="PTHR11157:SF16">
    <property type="entry name" value="ELONGATION OF VERY LONG CHAIN FATTY ACIDS PROTEIN 2"/>
    <property type="match status" value="1"/>
</dbReference>
<dbReference type="AlphaFoldDB" id="A0A2R8MBJ5"/>
<feature type="compositionally biased region" description="Pro residues" evidence="12">
    <location>
        <begin position="86"/>
        <end position="97"/>
    </location>
</feature>
<keyword evidence="4 10" id="KW-0812">Transmembrane</keyword>
<evidence type="ECO:0000256" key="2">
    <source>
        <dbReference type="ARBA" id="ARBA00022516"/>
    </source>
</evidence>
<feature type="transmembrane region" description="Helical" evidence="10 11">
    <location>
        <begin position="410"/>
        <end position="428"/>
    </location>
</feature>
<dbReference type="GO" id="GO:0006636">
    <property type="term" value="P:unsaturated fatty acid biosynthetic process"/>
    <property type="evidence" value="ECO:0007669"/>
    <property type="project" value="UniProtKB-UniRule"/>
</dbReference>
<comment type="catalytic activity">
    <reaction evidence="10 11">
        <text>a very-long-chain acyl-CoA + malonyl-CoA + H(+) = a very-long-chain 3-oxoacyl-CoA + CO2 + CoA</text>
        <dbReference type="Rhea" id="RHEA:32727"/>
        <dbReference type="ChEBI" id="CHEBI:15378"/>
        <dbReference type="ChEBI" id="CHEBI:16526"/>
        <dbReference type="ChEBI" id="CHEBI:57287"/>
        <dbReference type="ChEBI" id="CHEBI:57384"/>
        <dbReference type="ChEBI" id="CHEBI:90725"/>
        <dbReference type="ChEBI" id="CHEBI:90736"/>
        <dbReference type="EC" id="2.3.1.199"/>
    </reaction>
</comment>
<keyword evidence="14" id="KW-1185">Reference proteome</keyword>
<feature type="compositionally biased region" description="Low complexity" evidence="12">
    <location>
        <begin position="138"/>
        <end position="157"/>
    </location>
</feature>
<feature type="short sequence motif" description="Di-lysine motif" evidence="10">
    <location>
        <begin position="586"/>
        <end position="589"/>
    </location>
</feature>
<evidence type="ECO:0000256" key="11">
    <source>
        <dbReference type="RuleBase" id="RU361115"/>
    </source>
</evidence>
<dbReference type="InterPro" id="IPR030457">
    <property type="entry name" value="ELO_CS"/>
</dbReference>
<protein>
    <recommendedName>
        <fullName evidence="10">Elongation of very long chain fatty acids protein 2</fullName>
        <ecNumber evidence="10">2.3.1.199</ecNumber>
    </recommendedName>
    <alternativeName>
        <fullName evidence="10">3-keto acyl-CoA synthase ELOVL2</fullName>
    </alternativeName>
    <alternativeName>
        <fullName evidence="10">ELOVL fatty acid elongase 2</fullName>
        <shortName evidence="10">ELOVL FA elongase 2</shortName>
    </alternativeName>
    <alternativeName>
        <fullName evidence="10">Very long chain 3-ketoacyl-CoA synthase 2</fullName>
    </alternativeName>
    <alternativeName>
        <fullName evidence="10">Very long chain 3-oxoacyl-CoA synthase 2</fullName>
    </alternativeName>
</protein>
<evidence type="ECO:0000256" key="6">
    <source>
        <dbReference type="ARBA" id="ARBA00022989"/>
    </source>
</evidence>
<dbReference type="FunCoup" id="A0A2R8MBJ5">
    <property type="interactions" value="823"/>
</dbReference>
<dbReference type="EC" id="2.3.1.199" evidence="10"/>
<reference evidence="13" key="1">
    <citation type="submission" date="2009-03" db="EMBL/GenBank/DDBJ databases">
        <authorList>
            <person name="Warren W."/>
            <person name="Ye L."/>
            <person name="Minx P."/>
            <person name="Worley K."/>
            <person name="Gibbs R."/>
            <person name="Wilson R.K."/>
        </authorList>
    </citation>
    <scope>NUCLEOTIDE SEQUENCE [LARGE SCALE GENOMIC DNA]</scope>
</reference>
<dbReference type="Bgee" id="ENSCJAG00000045732">
    <property type="expression patterns" value="Expressed in cerebellum and 6 other cell types or tissues"/>
</dbReference>
<evidence type="ECO:0000313" key="13">
    <source>
        <dbReference type="Ensembl" id="ENSCJAP00000056910.1"/>
    </source>
</evidence>
<dbReference type="Ensembl" id="ENSCJAT00000066562.3">
    <property type="protein sequence ID" value="ENSCJAP00000056910.1"/>
    <property type="gene ID" value="ENSCJAG00000045732.3"/>
</dbReference>
<dbReference type="Proteomes" id="UP000008225">
    <property type="component" value="Chromosome 4"/>
</dbReference>
<keyword evidence="6 10" id="KW-1133">Transmembrane helix</keyword>
<comment type="domain">
    <text evidence="10">The C-terminal di-lysine motif may confer endoplasmic reticulum localization.</text>
</comment>
<accession>A0A2R8MBJ5</accession>
<evidence type="ECO:0000313" key="14">
    <source>
        <dbReference type="Proteomes" id="UP000008225"/>
    </source>
</evidence>
<dbReference type="GO" id="GO:0034625">
    <property type="term" value="P:fatty acid elongation, monounsaturated fatty acid"/>
    <property type="evidence" value="ECO:0007669"/>
    <property type="project" value="TreeGrafter"/>
</dbReference>
<dbReference type="HAMAP" id="MF_03202">
    <property type="entry name" value="VLCF_elongase_2"/>
    <property type="match status" value="1"/>
</dbReference>
<dbReference type="GO" id="GO:0009922">
    <property type="term" value="F:fatty acid elongase activity"/>
    <property type="evidence" value="ECO:0007669"/>
    <property type="project" value="UniProtKB-UniRule"/>
</dbReference>
<evidence type="ECO:0000256" key="3">
    <source>
        <dbReference type="ARBA" id="ARBA00022679"/>
    </source>
</evidence>
<comment type="subcellular location">
    <subcellularLocation>
        <location evidence="10">Endoplasmic reticulum membrane</location>
        <topology evidence="10">Multi-pass membrane protein</topology>
    </subcellularLocation>
    <subcellularLocation>
        <location evidence="1">Membrane</location>
        <topology evidence="1">Multi-pass membrane protein</topology>
    </subcellularLocation>
</comment>